<dbReference type="Gene3D" id="3.40.390.10">
    <property type="entry name" value="Collagenase (Catalytic Domain)"/>
    <property type="match status" value="2"/>
</dbReference>
<sequence>MPGGILRRPFFDPTWPNSMNYGAVGLILGIWMDDASVAGFNDMAKCVVDEYGNFCPLNKTEYGKAACVNGVLTQGENIADNGGEKYSLLKYCKRKPHFPHLGIRAAFRAYRNSISLNGPDPRLPDEQFQGFSHDQLFFLSFARVWCRKLGSTSSLLTKLLTDPHSPAPYRVLGTLQNFPAFKEAFNCPKSPYAPDKHCNVWVSELDTCKFMHSCGKRVRIWESPVVQSSAPGLTHAIS</sequence>
<dbReference type="InterPro" id="IPR024079">
    <property type="entry name" value="MetalloPept_cat_dom_sf"/>
</dbReference>
<dbReference type="PANTHER" id="PTHR11733">
    <property type="entry name" value="ZINC METALLOPROTEASE FAMILY M13 NEPRILYSIN-RELATED"/>
    <property type="match status" value="1"/>
</dbReference>
<dbReference type="SUPFAM" id="SSF55486">
    <property type="entry name" value="Metalloproteases ('zincins'), catalytic domain"/>
    <property type="match status" value="1"/>
</dbReference>
<feature type="domain" description="Peptidase M13 C-terminal" evidence="1">
    <location>
        <begin position="30"/>
        <end position="94"/>
    </location>
</feature>
<evidence type="ECO:0000313" key="2">
    <source>
        <dbReference type="EMBL" id="KIH58541.1"/>
    </source>
</evidence>
<dbReference type="PANTHER" id="PTHR11733:SF240">
    <property type="entry name" value="GH14155P-RELATED"/>
    <property type="match status" value="1"/>
</dbReference>
<evidence type="ECO:0000259" key="1">
    <source>
        <dbReference type="Pfam" id="PF01431"/>
    </source>
</evidence>
<dbReference type="InterPro" id="IPR018497">
    <property type="entry name" value="Peptidase_M13_C"/>
</dbReference>
<proteinExistence type="predicted"/>
<name>A0A0C2GNG9_9BILA</name>
<dbReference type="InterPro" id="IPR000718">
    <property type="entry name" value="Peptidase_M13"/>
</dbReference>
<dbReference type="Pfam" id="PF01431">
    <property type="entry name" value="Peptidase_M13"/>
    <property type="match status" value="2"/>
</dbReference>
<organism evidence="2 3">
    <name type="scientific">Ancylostoma duodenale</name>
    <dbReference type="NCBI Taxonomy" id="51022"/>
    <lineage>
        <taxon>Eukaryota</taxon>
        <taxon>Metazoa</taxon>
        <taxon>Ecdysozoa</taxon>
        <taxon>Nematoda</taxon>
        <taxon>Chromadorea</taxon>
        <taxon>Rhabditida</taxon>
        <taxon>Rhabditina</taxon>
        <taxon>Rhabditomorpha</taxon>
        <taxon>Strongyloidea</taxon>
        <taxon>Ancylostomatidae</taxon>
        <taxon>Ancylostomatinae</taxon>
        <taxon>Ancylostoma</taxon>
    </lineage>
</organism>
<gene>
    <name evidence="2" type="ORF">ANCDUO_11251</name>
</gene>
<accession>A0A0C2GNG9</accession>
<dbReference type="OrthoDB" id="5873741at2759"/>
<reference evidence="2 3" key="1">
    <citation type="submission" date="2013-12" db="EMBL/GenBank/DDBJ databases">
        <title>Draft genome of the parsitic nematode Ancylostoma duodenale.</title>
        <authorList>
            <person name="Mitreva M."/>
        </authorList>
    </citation>
    <scope>NUCLEOTIDE SEQUENCE [LARGE SCALE GENOMIC DNA]</scope>
    <source>
        <strain evidence="2 3">Zhejiang</strain>
    </source>
</reference>
<dbReference type="GO" id="GO:0004222">
    <property type="term" value="F:metalloendopeptidase activity"/>
    <property type="evidence" value="ECO:0007669"/>
    <property type="project" value="InterPro"/>
</dbReference>
<protein>
    <submittedName>
        <fullName evidence="2">Peptidase family M13</fullName>
    </submittedName>
</protein>
<dbReference type="AlphaFoldDB" id="A0A0C2GNG9"/>
<dbReference type="Proteomes" id="UP000054047">
    <property type="component" value="Unassembled WGS sequence"/>
</dbReference>
<evidence type="ECO:0000313" key="3">
    <source>
        <dbReference type="Proteomes" id="UP000054047"/>
    </source>
</evidence>
<keyword evidence="3" id="KW-1185">Reference proteome</keyword>
<dbReference type="PROSITE" id="PS51885">
    <property type="entry name" value="NEPRILYSIN"/>
    <property type="match status" value="1"/>
</dbReference>
<dbReference type="GO" id="GO:0005886">
    <property type="term" value="C:plasma membrane"/>
    <property type="evidence" value="ECO:0007669"/>
    <property type="project" value="TreeGrafter"/>
</dbReference>
<feature type="domain" description="Peptidase M13 C-terminal" evidence="1">
    <location>
        <begin position="101"/>
        <end position="200"/>
    </location>
</feature>
<dbReference type="GO" id="GO:0016485">
    <property type="term" value="P:protein processing"/>
    <property type="evidence" value="ECO:0007669"/>
    <property type="project" value="TreeGrafter"/>
</dbReference>
<dbReference type="EMBL" id="KN733005">
    <property type="protein sequence ID" value="KIH58541.1"/>
    <property type="molecule type" value="Genomic_DNA"/>
</dbReference>